<evidence type="ECO:0000313" key="1">
    <source>
        <dbReference type="EMBL" id="MCW3170285.1"/>
    </source>
</evidence>
<proteinExistence type="predicted"/>
<dbReference type="EMBL" id="JAPDHW010000016">
    <property type="protein sequence ID" value="MCW3170285.1"/>
    <property type="molecule type" value="Genomic_DNA"/>
</dbReference>
<dbReference type="RefSeq" id="WP_264751439.1">
    <property type="nucleotide sequence ID" value="NZ_JAPDHW010000016.1"/>
</dbReference>
<keyword evidence="2" id="KW-1185">Reference proteome</keyword>
<sequence>MKSNSISFQPMNVFREVLNGCVKDMRKKTVIFVIVGFSGFPIKSQQIVINDKLLSQITVNHGVRLASEQAFLDSYKKQKELYEDINNKTAQVIAIQEYIYQQLKNVNSALTQSKKLMYLYHYLGKIVTNSNKMLNLSAQHPEYAVLISKYYTEIGKQTLKLQQEVTQDILNEDKDFLMDAMDREMLIEKVFSRVRNINGNILYIILRLENAKKIPYLYQVPILRNYLNIDKAIVGDIIQKYKHIFN</sequence>
<gene>
    <name evidence="1" type="ORF">OMO38_17285</name>
</gene>
<reference evidence="1" key="1">
    <citation type="submission" date="2022-10" db="EMBL/GenBank/DDBJ databases">
        <title>Chryseobacterium babae sp. nov. isolated from the gut of the beetle Oryctes rhinoceros, and Chryseobacterium kimseyorum sp. nov., isolated from a stick insect rearing cage.</title>
        <authorList>
            <person name="Shelomi M."/>
            <person name="Han C.-J."/>
            <person name="Chen W.-M."/>
            <person name="Chen H.-K."/>
            <person name="Liaw S.-J."/>
            <person name="Muhle E."/>
            <person name="Clermont D."/>
        </authorList>
    </citation>
    <scope>NUCLEOTIDE SEQUENCE</scope>
    <source>
        <strain evidence="1">09-1422</strain>
    </source>
</reference>
<dbReference type="Proteomes" id="UP001163731">
    <property type="component" value="Unassembled WGS sequence"/>
</dbReference>
<evidence type="ECO:0000313" key="2">
    <source>
        <dbReference type="Proteomes" id="UP001163731"/>
    </source>
</evidence>
<organism evidence="1 2">
    <name type="scientific">Chryseobacterium kimseyorum</name>
    <dbReference type="NCBI Taxonomy" id="2984028"/>
    <lineage>
        <taxon>Bacteria</taxon>
        <taxon>Pseudomonadati</taxon>
        <taxon>Bacteroidota</taxon>
        <taxon>Flavobacteriia</taxon>
        <taxon>Flavobacteriales</taxon>
        <taxon>Weeksellaceae</taxon>
        <taxon>Chryseobacterium group</taxon>
        <taxon>Chryseobacterium</taxon>
    </lineage>
</organism>
<comment type="caution">
    <text evidence="1">The sequence shown here is derived from an EMBL/GenBank/DDBJ whole genome shotgun (WGS) entry which is preliminary data.</text>
</comment>
<name>A0ABT3I2Z5_9FLAO</name>
<accession>A0ABT3I2Z5</accession>
<protein>
    <submittedName>
        <fullName evidence="1">Uncharacterized protein</fullName>
    </submittedName>
</protein>